<keyword evidence="6 7" id="KW-0472">Membrane</keyword>
<evidence type="ECO:0000256" key="5">
    <source>
        <dbReference type="ARBA" id="ARBA00022989"/>
    </source>
</evidence>
<evidence type="ECO:0000256" key="2">
    <source>
        <dbReference type="ARBA" id="ARBA00022448"/>
    </source>
</evidence>
<comment type="caution">
    <text evidence="9">The sequence shown here is derived from an EMBL/GenBank/DDBJ whole genome shotgun (WGS) entry which is preliminary data.</text>
</comment>
<dbReference type="InterPro" id="IPR000515">
    <property type="entry name" value="MetI-like"/>
</dbReference>
<dbReference type="STRING" id="1050202.GCA_000384035_01355"/>
<feature type="transmembrane region" description="Helical" evidence="7">
    <location>
        <begin position="116"/>
        <end position="135"/>
    </location>
</feature>
<protein>
    <submittedName>
        <fullName evidence="9">ABC transporter permease</fullName>
    </submittedName>
</protein>
<evidence type="ECO:0000256" key="4">
    <source>
        <dbReference type="ARBA" id="ARBA00022692"/>
    </source>
</evidence>
<evidence type="ECO:0000256" key="6">
    <source>
        <dbReference type="ARBA" id="ARBA00023136"/>
    </source>
</evidence>
<proteinExistence type="inferred from homology"/>
<sequence length="266" mass="28030">MTAIVLFGVLGPPLTPDPQAISGAVLSPPSGAHWFGTTQTGQDVLAQLAEATRGSLLVGFVVGVLATALSVVVGVVGGYAGRRTDETLSLLTNVVLVIPSLPLAIVIANYLAGGGLAVTVLVIGVTIWAAPARVLRAQTRSLRERDYVSAAKASGERTWRILFVEILPNLLPVVASQFVFSVVFAVLTEASLAFLGLAGFGQLTWGTLLYYAQNAQALVLGAWWWFVPPGLLMALTGCGLSLINFAIDEVIDPNLRTPARKRKVSR</sequence>
<evidence type="ECO:0000256" key="1">
    <source>
        <dbReference type="ARBA" id="ARBA00004651"/>
    </source>
</evidence>
<evidence type="ECO:0000313" key="9">
    <source>
        <dbReference type="EMBL" id="PRW63683.1"/>
    </source>
</evidence>
<dbReference type="EMBL" id="PVSR01000011">
    <property type="protein sequence ID" value="PRW63683.1"/>
    <property type="molecule type" value="Genomic_DNA"/>
</dbReference>
<dbReference type="SUPFAM" id="SSF161098">
    <property type="entry name" value="MetI-like"/>
    <property type="match status" value="1"/>
</dbReference>
<dbReference type="PROSITE" id="PS50928">
    <property type="entry name" value="ABC_TM1"/>
    <property type="match status" value="1"/>
</dbReference>
<name>A0A2T0GXD2_ACTMO</name>
<dbReference type="AlphaFoldDB" id="A0A2T0GXD2"/>
<reference evidence="9 10" key="1">
    <citation type="submission" date="2018-03" db="EMBL/GenBank/DDBJ databases">
        <title>Actinopolyspora mortivallis from Sahara, screening for active biomolecules.</title>
        <authorList>
            <person name="Selama O."/>
            <person name="Wellington E.M.H."/>
            <person name="Hacene H."/>
        </authorList>
    </citation>
    <scope>NUCLEOTIDE SEQUENCE [LARGE SCALE GENOMIC DNA]</scope>
    <source>
        <strain evidence="9 10">M5A</strain>
    </source>
</reference>
<dbReference type="InParanoid" id="A0A2T0GXD2"/>
<dbReference type="Gene3D" id="1.10.3720.10">
    <property type="entry name" value="MetI-like"/>
    <property type="match status" value="1"/>
</dbReference>
<dbReference type="GO" id="GO:0005886">
    <property type="term" value="C:plasma membrane"/>
    <property type="evidence" value="ECO:0007669"/>
    <property type="project" value="UniProtKB-SubCell"/>
</dbReference>
<dbReference type="Proteomes" id="UP000239352">
    <property type="component" value="Unassembled WGS sequence"/>
</dbReference>
<accession>A0A2T0GXD2</accession>
<feature type="transmembrane region" description="Helical" evidence="7">
    <location>
        <begin position="88"/>
        <end position="110"/>
    </location>
</feature>
<evidence type="ECO:0000256" key="3">
    <source>
        <dbReference type="ARBA" id="ARBA00022475"/>
    </source>
</evidence>
<feature type="domain" description="ABC transmembrane type-1" evidence="8">
    <location>
        <begin position="56"/>
        <end position="244"/>
    </location>
</feature>
<feature type="transmembrane region" description="Helical" evidence="7">
    <location>
        <begin position="223"/>
        <end position="247"/>
    </location>
</feature>
<evidence type="ECO:0000313" key="10">
    <source>
        <dbReference type="Proteomes" id="UP000239352"/>
    </source>
</evidence>
<keyword evidence="10" id="KW-1185">Reference proteome</keyword>
<dbReference type="PANTHER" id="PTHR43386:SF1">
    <property type="entry name" value="D,D-DIPEPTIDE TRANSPORT SYSTEM PERMEASE PROTEIN DDPC-RELATED"/>
    <property type="match status" value="1"/>
</dbReference>
<organism evidence="9 10">
    <name type="scientific">Actinopolyspora mortivallis</name>
    <dbReference type="NCBI Taxonomy" id="33906"/>
    <lineage>
        <taxon>Bacteria</taxon>
        <taxon>Bacillati</taxon>
        <taxon>Actinomycetota</taxon>
        <taxon>Actinomycetes</taxon>
        <taxon>Actinopolysporales</taxon>
        <taxon>Actinopolysporaceae</taxon>
        <taxon>Actinopolyspora</taxon>
    </lineage>
</organism>
<keyword evidence="5 7" id="KW-1133">Transmembrane helix</keyword>
<evidence type="ECO:0000256" key="7">
    <source>
        <dbReference type="RuleBase" id="RU363032"/>
    </source>
</evidence>
<comment type="similarity">
    <text evidence="7">Belongs to the binding-protein-dependent transport system permease family.</text>
</comment>
<keyword evidence="4 7" id="KW-0812">Transmembrane</keyword>
<dbReference type="PANTHER" id="PTHR43386">
    <property type="entry name" value="OLIGOPEPTIDE TRANSPORT SYSTEM PERMEASE PROTEIN APPC"/>
    <property type="match status" value="1"/>
</dbReference>
<keyword evidence="3" id="KW-1003">Cell membrane</keyword>
<dbReference type="Pfam" id="PF00528">
    <property type="entry name" value="BPD_transp_1"/>
    <property type="match status" value="1"/>
</dbReference>
<feature type="transmembrane region" description="Helical" evidence="7">
    <location>
        <begin position="56"/>
        <end position="76"/>
    </location>
</feature>
<dbReference type="GO" id="GO:0071916">
    <property type="term" value="F:dipeptide transmembrane transporter activity"/>
    <property type="evidence" value="ECO:0007669"/>
    <property type="project" value="TreeGrafter"/>
</dbReference>
<comment type="subcellular location">
    <subcellularLocation>
        <location evidence="1 7">Cell membrane</location>
        <topology evidence="1 7">Multi-pass membrane protein</topology>
    </subcellularLocation>
</comment>
<evidence type="ECO:0000259" key="8">
    <source>
        <dbReference type="PROSITE" id="PS50928"/>
    </source>
</evidence>
<keyword evidence="2 7" id="KW-0813">Transport</keyword>
<gene>
    <name evidence="9" type="ORF">CEP50_09220</name>
</gene>
<dbReference type="InterPro" id="IPR035906">
    <property type="entry name" value="MetI-like_sf"/>
</dbReference>
<dbReference type="InterPro" id="IPR050366">
    <property type="entry name" value="BP-dependent_transpt_permease"/>
</dbReference>
<dbReference type="CDD" id="cd06261">
    <property type="entry name" value="TM_PBP2"/>
    <property type="match status" value="1"/>
</dbReference>